<reference evidence="1 2" key="1">
    <citation type="submission" date="2020-08" db="EMBL/GenBank/DDBJ databases">
        <title>Genomic Encyclopedia of Type Strains, Phase IV (KMG-IV): sequencing the most valuable type-strain genomes for metagenomic binning, comparative biology and taxonomic classification.</title>
        <authorList>
            <person name="Goeker M."/>
        </authorList>
    </citation>
    <scope>NUCLEOTIDE SEQUENCE [LARGE SCALE GENOMIC DNA]</scope>
    <source>
        <strain evidence="1 2">DSM 14590</strain>
    </source>
</reference>
<organism evidence="1 2">
    <name type="scientific">Parageobacillus toebii NBRC 107807</name>
    <dbReference type="NCBI Taxonomy" id="1223503"/>
    <lineage>
        <taxon>Bacteria</taxon>
        <taxon>Bacillati</taxon>
        <taxon>Bacillota</taxon>
        <taxon>Bacilli</taxon>
        <taxon>Bacillales</taxon>
        <taxon>Anoxybacillaceae</taxon>
        <taxon>Parageobacillus</taxon>
    </lineage>
</organism>
<comment type="caution">
    <text evidence="1">The sequence shown here is derived from an EMBL/GenBank/DDBJ whole genome shotgun (WGS) entry which is preliminary data.</text>
</comment>
<dbReference type="Proteomes" id="UP000613002">
    <property type="component" value="Unassembled WGS sequence"/>
</dbReference>
<evidence type="ECO:0000313" key="1">
    <source>
        <dbReference type="EMBL" id="MBB3870243.1"/>
    </source>
</evidence>
<sequence>MSKLEMDADVNDLRIPRLESCEVSKNSLFSNPSVASKEVQNTNQVLDSIKPKWISDWVKRTKALYLYPEITVDFLLMIGYPSSDLYAVKLPHNRRGWMGSQLYGGFWSIRVSDGGNGSRVSSFIKEDVGKKYWNYSCYDRRTRRKDRYVQEFDEILFFERIPPENVELIGQWDQGIFRPNDSFIKYVKDEYKEEYMKIFGTNSL</sequence>
<gene>
    <name evidence="1" type="ORF">HNR78_003146</name>
</gene>
<protein>
    <submittedName>
        <fullName evidence="1">Uncharacterized protein</fullName>
    </submittedName>
</protein>
<keyword evidence="2" id="KW-1185">Reference proteome</keyword>
<name>A0A6G9J7F7_9BACL</name>
<proteinExistence type="predicted"/>
<dbReference type="RefSeq" id="WP_062756222.1">
    <property type="nucleotide sequence ID" value="NZ_CP049703.1"/>
</dbReference>
<dbReference type="EMBL" id="JACICZ010000018">
    <property type="protein sequence ID" value="MBB3870243.1"/>
    <property type="molecule type" value="Genomic_DNA"/>
</dbReference>
<dbReference type="AlphaFoldDB" id="A0A6G9J7F7"/>
<accession>A0A6G9J7F7</accession>
<evidence type="ECO:0000313" key="2">
    <source>
        <dbReference type="Proteomes" id="UP000613002"/>
    </source>
</evidence>